<feature type="active site" description="Proton acceptor" evidence="4">
    <location>
        <position position="58"/>
    </location>
</feature>
<gene>
    <name evidence="7" type="ORF">FB382_004192</name>
</gene>
<dbReference type="InterPro" id="IPR051795">
    <property type="entry name" value="Glycosyl_Hydrlase_43"/>
</dbReference>
<dbReference type="Gene3D" id="2.115.10.20">
    <property type="entry name" value="Glycosyl hydrolase domain, family 43"/>
    <property type="match status" value="1"/>
</dbReference>
<evidence type="ECO:0000256" key="6">
    <source>
        <dbReference type="RuleBase" id="RU361187"/>
    </source>
</evidence>
<comment type="caution">
    <text evidence="7">The sequence shown here is derived from an EMBL/GenBank/DDBJ whole genome shotgun (WGS) entry which is preliminary data.</text>
</comment>
<sequence>MQWGNGAVPARRALLATTIIIILAALLATGLESGASARPSTERPLRAHPLLHQRGFADPSVTRYGGGYVAVSTGRGAPRATATSPTGPWTMRRRAMLKLPRWSVNQEIWASDMVKVRHRWLLYYSAPVRGLGRGARCIGVATSHSALGTFRSVGRRPLVCPRGADAPRAWDQLRHRGRHMPRSGVIDPSGFRGAGGSRYLLYKTQGYPSSIRIVRLTSRGARVARHAHSRQLVRARGIIENPVLVRRHQHFVLFTSEGFYGGCHYRTTWRRSHRLLHWGHRRPHLLLRRSRMGVCGPGGADVVTRKHEQPLVFFHGWTCWGHLPCPPSFHINRSRGMHPKRSLYAAHLRWTRRGTPKVRGFLHPR</sequence>
<accession>A0A7W3J3X7</accession>
<keyword evidence="2 6" id="KW-0378">Hydrolase</keyword>
<dbReference type="AlphaFoldDB" id="A0A7W3J3X7"/>
<dbReference type="SUPFAM" id="SSF75005">
    <property type="entry name" value="Arabinanase/levansucrase/invertase"/>
    <property type="match status" value="1"/>
</dbReference>
<comment type="similarity">
    <text evidence="1 6">Belongs to the glycosyl hydrolase 43 family.</text>
</comment>
<evidence type="ECO:0000256" key="2">
    <source>
        <dbReference type="ARBA" id="ARBA00022801"/>
    </source>
</evidence>
<reference evidence="7 8" key="1">
    <citation type="submission" date="2020-07" db="EMBL/GenBank/DDBJ databases">
        <title>Sequencing the genomes of 1000 actinobacteria strains.</title>
        <authorList>
            <person name="Klenk H.-P."/>
        </authorList>
    </citation>
    <scope>NUCLEOTIDE SEQUENCE [LARGE SCALE GENOMIC DNA]</scope>
    <source>
        <strain evidence="7 8">DSM 21349</strain>
    </source>
</reference>
<evidence type="ECO:0000256" key="4">
    <source>
        <dbReference type="PIRSR" id="PIRSR606710-1"/>
    </source>
</evidence>
<dbReference type="InterPro" id="IPR006710">
    <property type="entry name" value="Glyco_hydro_43"/>
</dbReference>
<dbReference type="InterPro" id="IPR023296">
    <property type="entry name" value="Glyco_hydro_beta-prop_sf"/>
</dbReference>
<dbReference type="EMBL" id="JACGXA010000003">
    <property type="protein sequence ID" value="MBA8805847.1"/>
    <property type="molecule type" value="Genomic_DNA"/>
</dbReference>
<keyword evidence="8" id="KW-1185">Reference proteome</keyword>
<proteinExistence type="inferred from homology"/>
<dbReference type="RefSeq" id="WP_182541863.1">
    <property type="nucleotide sequence ID" value="NZ_JACGXA010000003.1"/>
</dbReference>
<evidence type="ECO:0000256" key="5">
    <source>
        <dbReference type="PIRSR" id="PIRSR606710-2"/>
    </source>
</evidence>
<dbReference type="Pfam" id="PF04616">
    <property type="entry name" value="Glyco_hydro_43"/>
    <property type="match status" value="1"/>
</dbReference>
<dbReference type="GO" id="GO:0004553">
    <property type="term" value="F:hydrolase activity, hydrolyzing O-glycosyl compounds"/>
    <property type="evidence" value="ECO:0007669"/>
    <property type="project" value="InterPro"/>
</dbReference>
<evidence type="ECO:0000313" key="8">
    <source>
        <dbReference type="Proteomes" id="UP000580910"/>
    </source>
</evidence>
<dbReference type="GO" id="GO:0005975">
    <property type="term" value="P:carbohydrate metabolic process"/>
    <property type="evidence" value="ECO:0007669"/>
    <property type="project" value="InterPro"/>
</dbReference>
<protein>
    <recommendedName>
        <fullName evidence="9">Glycosyl hydrolases family 43</fullName>
    </recommendedName>
</protein>
<organism evidence="7 8">
    <name type="scientific">Nocardioides ginsengisegetis</name>
    <dbReference type="NCBI Taxonomy" id="661491"/>
    <lineage>
        <taxon>Bacteria</taxon>
        <taxon>Bacillati</taxon>
        <taxon>Actinomycetota</taxon>
        <taxon>Actinomycetes</taxon>
        <taxon>Propionibacteriales</taxon>
        <taxon>Nocardioidaceae</taxon>
        <taxon>Nocardioides</taxon>
    </lineage>
</organism>
<dbReference type="Proteomes" id="UP000580910">
    <property type="component" value="Unassembled WGS sequence"/>
</dbReference>
<feature type="active site" description="Proton donor" evidence="4">
    <location>
        <position position="240"/>
    </location>
</feature>
<dbReference type="PANTHER" id="PTHR42812:SF5">
    <property type="entry name" value="ENDO-ARABINASE"/>
    <property type="match status" value="1"/>
</dbReference>
<dbReference type="PANTHER" id="PTHR42812">
    <property type="entry name" value="BETA-XYLOSIDASE"/>
    <property type="match status" value="1"/>
</dbReference>
<feature type="site" description="Important for catalytic activity, responsible for pKa modulation of the active site Glu and correct orientation of both the proton donor and substrate" evidence="5">
    <location>
        <position position="187"/>
    </location>
</feature>
<evidence type="ECO:0000256" key="3">
    <source>
        <dbReference type="ARBA" id="ARBA00023295"/>
    </source>
</evidence>
<evidence type="ECO:0000313" key="7">
    <source>
        <dbReference type="EMBL" id="MBA8805847.1"/>
    </source>
</evidence>
<evidence type="ECO:0000256" key="1">
    <source>
        <dbReference type="ARBA" id="ARBA00009865"/>
    </source>
</evidence>
<name>A0A7W3J3X7_9ACTN</name>
<evidence type="ECO:0008006" key="9">
    <source>
        <dbReference type="Google" id="ProtNLM"/>
    </source>
</evidence>
<keyword evidence="3 6" id="KW-0326">Glycosidase</keyword>